<accession>A0A077P7G4</accession>
<dbReference type="EMBL" id="CBSX010000163">
    <property type="protein sequence ID" value="CDH06779.1"/>
    <property type="molecule type" value="Genomic_DNA"/>
</dbReference>
<organism evidence="1 2">
    <name type="scientific">Xenorhabdus bovienii str. oregonense</name>
    <dbReference type="NCBI Taxonomy" id="1398202"/>
    <lineage>
        <taxon>Bacteria</taxon>
        <taxon>Pseudomonadati</taxon>
        <taxon>Pseudomonadota</taxon>
        <taxon>Gammaproteobacteria</taxon>
        <taxon>Enterobacterales</taxon>
        <taxon>Morganellaceae</taxon>
        <taxon>Xenorhabdus</taxon>
    </lineage>
</organism>
<comment type="caution">
    <text evidence="1">The sequence shown here is derived from an EMBL/GenBank/DDBJ whole genome shotgun (WGS) entry which is preliminary data.</text>
</comment>
<protein>
    <submittedName>
        <fullName evidence="1">Uncharacterized protein</fullName>
    </submittedName>
</protein>
<evidence type="ECO:0000313" key="2">
    <source>
        <dbReference type="Proteomes" id="UP000028483"/>
    </source>
</evidence>
<dbReference type="Proteomes" id="UP000028483">
    <property type="component" value="Unassembled WGS sequence"/>
</dbReference>
<proteinExistence type="predicted"/>
<dbReference type="HOGENOM" id="CLU_3207049_0_0_6"/>
<dbReference type="AlphaFoldDB" id="A0A077P7G4"/>
<reference evidence="1" key="1">
    <citation type="submission" date="2013-07" db="EMBL/GenBank/DDBJ databases">
        <title>Sub-species coevolution in mutualistic symbiosis.</title>
        <authorList>
            <person name="Murfin K."/>
            <person name="Klassen J."/>
            <person name="Lee M."/>
            <person name="Forst S."/>
            <person name="Stock P."/>
            <person name="Goodrich-Blair H."/>
        </authorList>
    </citation>
    <scope>NUCLEOTIDE SEQUENCE [LARGE SCALE GENOMIC DNA]</scope>
    <source>
        <strain evidence="1">Oregonense</strain>
    </source>
</reference>
<gene>
    <name evidence="1" type="ORF">XBO1_2450002</name>
</gene>
<evidence type="ECO:0000313" key="1">
    <source>
        <dbReference type="EMBL" id="CDH06779.1"/>
    </source>
</evidence>
<name>A0A077P7G4_XENBV</name>
<sequence>MTPSGGQRPEHVRSGFTTHLIYALLREARFHERFSASDSLYSVYFLTPMPCNRLMP</sequence>